<dbReference type="Gene3D" id="2.40.50.90">
    <property type="match status" value="1"/>
</dbReference>
<evidence type="ECO:0000313" key="2">
    <source>
        <dbReference type="EMBL" id="QHU01936.1"/>
    </source>
</evidence>
<dbReference type="Pfam" id="PF00565">
    <property type="entry name" value="SNase"/>
    <property type="match status" value="1"/>
</dbReference>
<accession>A0A6C0JB73</accession>
<feature type="domain" description="TNase-like" evidence="1">
    <location>
        <begin position="48"/>
        <end position="120"/>
    </location>
</feature>
<proteinExistence type="predicted"/>
<name>A0A6C0JB73_9ZZZZ</name>
<organism evidence="2">
    <name type="scientific">viral metagenome</name>
    <dbReference type="NCBI Taxonomy" id="1070528"/>
    <lineage>
        <taxon>unclassified sequences</taxon>
        <taxon>metagenomes</taxon>
        <taxon>organismal metagenomes</taxon>
    </lineage>
</organism>
<sequence length="134" mass="15618">MEDCTADNTPFFTFNSPHKIKCKVVSVYDGDTCNIVLKHDCGNYYQWKVRLFGYNAPEIRPLLKEENRDDIIKNAKEVRDFLMELVLGKILFIKCSGNGKYGRVLGELYLNEDDEESVNKVVMDKFNLEFVDYK</sequence>
<dbReference type="SUPFAM" id="SSF50199">
    <property type="entry name" value="Staphylococcal nuclease"/>
    <property type="match status" value="1"/>
</dbReference>
<dbReference type="EMBL" id="MN740350">
    <property type="protein sequence ID" value="QHU01936.1"/>
    <property type="molecule type" value="Genomic_DNA"/>
</dbReference>
<dbReference type="InterPro" id="IPR035437">
    <property type="entry name" value="SNase_OB-fold_sf"/>
</dbReference>
<protein>
    <recommendedName>
        <fullName evidence="1">TNase-like domain-containing protein</fullName>
    </recommendedName>
</protein>
<evidence type="ECO:0000259" key="1">
    <source>
        <dbReference type="Pfam" id="PF00565"/>
    </source>
</evidence>
<reference evidence="2" key="1">
    <citation type="journal article" date="2020" name="Nature">
        <title>Giant virus diversity and host interactions through global metagenomics.</title>
        <authorList>
            <person name="Schulz F."/>
            <person name="Roux S."/>
            <person name="Paez-Espino D."/>
            <person name="Jungbluth S."/>
            <person name="Walsh D.A."/>
            <person name="Denef V.J."/>
            <person name="McMahon K.D."/>
            <person name="Konstantinidis K.T."/>
            <person name="Eloe-Fadrosh E.A."/>
            <person name="Kyrpides N.C."/>
            <person name="Woyke T."/>
        </authorList>
    </citation>
    <scope>NUCLEOTIDE SEQUENCE</scope>
    <source>
        <strain evidence="2">GVMAG-M-3300025880-56</strain>
    </source>
</reference>
<dbReference type="InterPro" id="IPR016071">
    <property type="entry name" value="Staphylococal_nuclease_OB-fold"/>
</dbReference>
<dbReference type="AlphaFoldDB" id="A0A6C0JB73"/>